<keyword evidence="4" id="KW-0812">Transmembrane</keyword>
<dbReference type="GO" id="GO:0031490">
    <property type="term" value="F:chromatin DNA binding"/>
    <property type="evidence" value="ECO:0007669"/>
    <property type="project" value="TreeGrafter"/>
</dbReference>
<keyword evidence="4" id="KW-1133">Transmembrane helix</keyword>
<dbReference type="Gene3D" id="2.60.120.650">
    <property type="entry name" value="Cupin"/>
    <property type="match status" value="1"/>
</dbReference>
<keyword evidence="2" id="KW-0539">Nucleus</keyword>
<dbReference type="Proteomes" id="UP000483820">
    <property type="component" value="Chromosome V"/>
</dbReference>
<feature type="domain" description="JmjC" evidence="5">
    <location>
        <begin position="7"/>
        <end position="65"/>
    </location>
</feature>
<dbReference type="CTD" id="78777163"/>
<evidence type="ECO:0000256" key="4">
    <source>
        <dbReference type="SAM" id="Phobius"/>
    </source>
</evidence>
<dbReference type="PANTHER" id="PTHR14017:SF14">
    <property type="entry name" value="JMJC DOMAIN-CONTAINING PROTEIN"/>
    <property type="match status" value="1"/>
</dbReference>
<comment type="caution">
    <text evidence="6">The sequence shown here is derived from an EMBL/GenBank/DDBJ whole genome shotgun (WGS) entry which is preliminary data.</text>
</comment>
<evidence type="ECO:0000313" key="6">
    <source>
        <dbReference type="EMBL" id="KAF1754649.1"/>
    </source>
</evidence>
<sequence length="82" mass="9488">MLRQVAWITNSCPHQENQLVAFVNLNMGPGECVWICVSMIYAAKMEKLMNEKRISPYHTKYWPTEQDLIDAGTRSSFRKPAI</sequence>
<proteinExistence type="inferred from homology"/>
<dbReference type="InterPro" id="IPR051630">
    <property type="entry name" value="Corepressor-Demethylase"/>
</dbReference>
<gene>
    <name evidence="6" type="ORF">GCK72_021212</name>
</gene>
<dbReference type="GO" id="GO:0000978">
    <property type="term" value="F:RNA polymerase II cis-regulatory region sequence-specific DNA binding"/>
    <property type="evidence" value="ECO:0007669"/>
    <property type="project" value="TreeGrafter"/>
</dbReference>
<dbReference type="AlphaFoldDB" id="A0A6A5GJZ2"/>
<organism evidence="6 7">
    <name type="scientific">Caenorhabditis remanei</name>
    <name type="common">Caenorhabditis vulgaris</name>
    <dbReference type="NCBI Taxonomy" id="31234"/>
    <lineage>
        <taxon>Eukaryota</taxon>
        <taxon>Metazoa</taxon>
        <taxon>Ecdysozoa</taxon>
        <taxon>Nematoda</taxon>
        <taxon>Chromadorea</taxon>
        <taxon>Rhabditida</taxon>
        <taxon>Rhabditina</taxon>
        <taxon>Rhabditomorpha</taxon>
        <taxon>Rhabditoidea</taxon>
        <taxon>Rhabditidae</taxon>
        <taxon>Peloderinae</taxon>
        <taxon>Caenorhabditis</taxon>
    </lineage>
</organism>
<dbReference type="GO" id="GO:0071558">
    <property type="term" value="F:histone H3K27me2/H3K27me3 demethylase activity"/>
    <property type="evidence" value="ECO:0007669"/>
    <property type="project" value="TreeGrafter"/>
</dbReference>
<protein>
    <recommendedName>
        <fullName evidence="5">JmjC domain-containing protein</fullName>
    </recommendedName>
</protein>
<dbReference type="PANTHER" id="PTHR14017">
    <property type="entry name" value="LYSINE-SPECIFIC DEMETHYLASE"/>
    <property type="match status" value="1"/>
</dbReference>
<dbReference type="GO" id="GO:0044666">
    <property type="term" value="C:MLL3/4 complex"/>
    <property type="evidence" value="ECO:0007669"/>
    <property type="project" value="TreeGrafter"/>
</dbReference>
<keyword evidence="4" id="KW-0472">Membrane</keyword>
<comment type="similarity">
    <text evidence="3">Belongs to the UTX family.</text>
</comment>
<dbReference type="InterPro" id="IPR003347">
    <property type="entry name" value="JmjC_dom"/>
</dbReference>
<dbReference type="RefSeq" id="XP_053583020.1">
    <property type="nucleotide sequence ID" value="XM_053734107.1"/>
</dbReference>
<feature type="transmembrane region" description="Helical" evidence="4">
    <location>
        <begin position="20"/>
        <end position="43"/>
    </location>
</feature>
<evidence type="ECO:0000313" key="7">
    <source>
        <dbReference type="Proteomes" id="UP000483820"/>
    </source>
</evidence>
<comment type="subcellular location">
    <subcellularLocation>
        <location evidence="1">Nucleus</location>
    </subcellularLocation>
</comment>
<dbReference type="GO" id="GO:0010468">
    <property type="term" value="P:regulation of gene expression"/>
    <property type="evidence" value="ECO:0007669"/>
    <property type="project" value="TreeGrafter"/>
</dbReference>
<evidence type="ECO:0000256" key="2">
    <source>
        <dbReference type="ARBA" id="ARBA00023242"/>
    </source>
</evidence>
<dbReference type="EMBL" id="WUAV01000005">
    <property type="protein sequence ID" value="KAF1754649.1"/>
    <property type="molecule type" value="Genomic_DNA"/>
</dbReference>
<accession>A0A6A5GJZ2</accession>
<dbReference type="GeneID" id="78777163"/>
<name>A0A6A5GJZ2_CAERE</name>
<dbReference type="KEGG" id="crq:GCK72_021212"/>
<evidence type="ECO:0000259" key="5">
    <source>
        <dbReference type="Pfam" id="PF02373"/>
    </source>
</evidence>
<dbReference type="Pfam" id="PF02373">
    <property type="entry name" value="JmjC"/>
    <property type="match status" value="1"/>
</dbReference>
<reference evidence="6 7" key="1">
    <citation type="submission" date="2019-12" db="EMBL/GenBank/DDBJ databases">
        <title>Chromosome-level assembly of the Caenorhabditis remanei genome.</title>
        <authorList>
            <person name="Teterina A.A."/>
            <person name="Willis J.H."/>
            <person name="Phillips P.C."/>
        </authorList>
    </citation>
    <scope>NUCLEOTIDE SEQUENCE [LARGE SCALE GENOMIC DNA]</scope>
    <source>
        <strain evidence="6 7">PX506</strain>
        <tissue evidence="6">Whole organism</tissue>
    </source>
</reference>
<evidence type="ECO:0000256" key="1">
    <source>
        <dbReference type="ARBA" id="ARBA00004123"/>
    </source>
</evidence>
<evidence type="ECO:0000256" key="3">
    <source>
        <dbReference type="ARBA" id="ARBA00034483"/>
    </source>
</evidence>